<name>A0A0E9WDZ3_ANGAN</name>
<proteinExistence type="predicted"/>
<evidence type="ECO:0000256" key="1">
    <source>
        <dbReference type="SAM" id="Phobius"/>
    </source>
</evidence>
<accession>A0A0E9WDZ3</accession>
<protein>
    <submittedName>
        <fullName evidence="2">Uncharacterized protein</fullName>
    </submittedName>
</protein>
<feature type="transmembrane region" description="Helical" evidence="1">
    <location>
        <begin position="12"/>
        <end position="33"/>
    </location>
</feature>
<keyword evidence="1" id="KW-1133">Transmembrane helix</keyword>
<dbReference type="AlphaFoldDB" id="A0A0E9WDZ3"/>
<evidence type="ECO:0000313" key="2">
    <source>
        <dbReference type="EMBL" id="JAH87718.1"/>
    </source>
</evidence>
<keyword evidence="1" id="KW-0472">Membrane</keyword>
<reference evidence="2" key="2">
    <citation type="journal article" date="2015" name="Fish Shellfish Immunol.">
        <title>Early steps in the European eel (Anguilla anguilla)-Vibrio vulnificus interaction in the gills: Role of the RtxA13 toxin.</title>
        <authorList>
            <person name="Callol A."/>
            <person name="Pajuelo D."/>
            <person name="Ebbesson L."/>
            <person name="Teles M."/>
            <person name="MacKenzie S."/>
            <person name="Amaro C."/>
        </authorList>
    </citation>
    <scope>NUCLEOTIDE SEQUENCE</scope>
</reference>
<keyword evidence="1" id="KW-0812">Transmembrane</keyword>
<sequence>MDLMENSDTECTIYVLLIFFELLYFSILNFTVLEATNDSSIQLY</sequence>
<reference evidence="2" key="1">
    <citation type="submission" date="2014-11" db="EMBL/GenBank/DDBJ databases">
        <authorList>
            <person name="Amaro Gonzalez C."/>
        </authorList>
    </citation>
    <scope>NUCLEOTIDE SEQUENCE</scope>
</reference>
<dbReference type="EMBL" id="GBXM01020859">
    <property type="protein sequence ID" value="JAH87718.1"/>
    <property type="molecule type" value="Transcribed_RNA"/>
</dbReference>
<organism evidence="2">
    <name type="scientific">Anguilla anguilla</name>
    <name type="common">European freshwater eel</name>
    <name type="synonym">Muraena anguilla</name>
    <dbReference type="NCBI Taxonomy" id="7936"/>
    <lineage>
        <taxon>Eukaryota</taxon>
        <taxon>Metazoa</taxon>
        <taxon>Chordata</taxon>
        <taxon>Craniata</taxon>
        <taxon>Vertebrata</taxon>
        <taxon>Euteleostomi</taxon>
        <taxon>Actinopterygii</taxon>
        <taxon>Neopterygii</taxon>
        <taxon>Teleostei</taxon>
        <taxon>Anguilliformes</taxon>
        <taxon>Anguillidae</taxon>
        <taxon>Anguilla</taxon>
    </lineage>
</organism>